<keyword evidence="7" id="KW-1185">Reference proteome</keyword>
<sequence length="297" mass="34518">MNIMIILNYNDAFNTISYLSKIETFSSVDKYIVVDNHSTDNSYQKFLELPNTDKVIFLEAKVNRGYAHGNNIGIKYAVNNFSVKNIIISNPDIEVKENTIKSILEELDADKKVSAATGVICDTNGNIAFNFAWRLPDYVMMLQNTSIITTKVLKKMGKSRFYSTDNLKKKQVVDVLSGCFFIIKANAFKQAGYFEEDTFLYNEENILFYKLKHLGYKQIVLCEHYITHFQGSSTNKTIKNFFLKQKIVRDSEQVYLNKYLEISLIQRIVYHFCSFLGMIEKYIIYRIKLFRRGVSKI</sequence>
<comment type="pathway">
    <text evidence="1">Cell wall biogenesis; cell wall polysaccharide biosynthesis.</text>
</comment>
<dbReference type="InterPro" id="IPR029044">
    <property type="entry name" value="Nucleotide-diphossugar_trans"/>
</dbReference>
<accession>A0A1E5KX54</accession>
<evidence type="ECO:0000313" key="7">
    <source>
        <dbReference type="Proteomes" id="UP000095256"/>
    </source>
</evidence>
<keyword evidence="3" id="KW-0328">Glycosyltransferase</keyword>
<gene>
    <name evidence="6" type="ORF">BCR26_03155</name>
</gene>
<dbReference type="AlphaFoldDB" id="A0A1E5KX54"/>
<evidence type="ECO:0000256" key="2">
    <source>
        <dbReference type="ARBA" id="ARBA00006739"/>
    </source>
</evidence>
<comment type="similarity">
    <text evidence="2">Belongs to the glycosyltransferase 2 family.</text>
</comment>
<dbReference type="Gene3D" id="3.90.550.10">
    <property type="entry name" value="Spore Coat Polysaccharide Biosynthesis Protein SpsA, Chain A"/>
    <property type="match status" value="1"/>
</dbReference>
<dbReference type="PANTHER" id="PTHR43179">
    <property type="entry name" value="RHAMNOSYLTRANSFERASE WBBL"/>
    <property type="match status" value="1"/>
</dbReference>
<dbReference type="STRING" id="762845.BCR26_03155"/>
<dbReference type="RefSeq" id="WP_069698721.1">
    <property type="nucleotide sequence ID" value="NZ_JAGGMA010000001.1"/>
</dbReference>
<evidence type="ECO:0000313" key="6">
    <source>
        <dbReference type="EMBL" id="OEH82445.1"/>
    </source>
</evidence>
<proteinExistence type="inferred from homology"/>
<dbReference type="GO" id="GO:0016757">
    <property type="term" value="F:glycosyltransferase activity"/>
    <property type="evidence" value="ECO:0007669"/>
    <property type="project" value="UniProtKB-KW"/>
</dbReference>
<dbReference type="EMBL" id="MIEK01000023">
    <property type="protein sequence ID" value="OEH82445.1"/>
    <property type="molecule type" value="Genomic_DNA"/>
</dbReference>
<evidence type="ECO:0000259" key="5">
    <source>
        <dbReference type="Pfam" id="PF00535"/>
    </source>
</evidence>
<organism evidence="6 7">
    <name type="scientific">Enterococcus rivorum</name>
    <dbReference type="NCBI Taxonomy" id="762845"/>
    <lineage>
        <taxon>Bacteria</taxon>
        <taxon>Bacillati</taxon>
        <taxon>Bacillota</taxon>
        <taxon>Bacilli</taxon>
        <taxon>Lactobacillales</taxon>
        <taxon>Enterococcaceae</taxon>
        <taxon>Enterococcus</taxon>
    </lineage>
</organism>
<dbReference type="PANTHER" id="PTHR43179:SF12">
    <property type="entry name" value="GALACTOFURANOSYLTRANSFERASE GLFT2"/>
    <property type="match status" value="1"/>
</dbReference>
<name>A0A1E5KX54_9ENTE</name>
<feature type="domain" description="Glycosyltransferase 2-like" evidence="5">
    <location>
        <begin position="27"/>
        <end position="189"/>
    </location>
</feature>
<evidence type="ECO:0000256" key="3">
    <source>
        <dbReference type="ARBA" id="ARBA00022676"/>
    </source>
</evidence>
<dbReference type="Proteomes" id="UP000095256">
    <property type="component" value="Unassembled WGS sequence"/>
</dbReference>
<dbReference type="Pfam" id="PF00535">
    <property type="entry name" value="Glycos_transf_2"/>
    <property type="match status" value="1"/>
</dbReference>
<dbReference type="OrthoDB" id="8773442at2"/>
<dbReference type="SUPFAM" id="SSF53448">
    <property type="entry name" value="Nucleotide-diphospho-sugar transferases"/>
    <property type="match status" value="1"/>
</dbReference>
<reference evidence="6 7" key="1">
    <citation type="submission" date="2016-09" db="EMBL/GenBank/DDBJ databases">
        <authorList>
            <person name="Capua I."/>
            <person name="De Benedictis P."/>
            <person name="Joannis T."/>
            <person name="Lombin L.H."/>
            <person name="Cattoli G."/>
        </authorList>
    </citation>
    <scope>NUCLEOTIDE SEQUENCE [LARGE SCALE GENOMIC DNA]</scope>
    <source>
        <strain evidence="6 7">LMG 25899</strain>
    </source>
</reference>
<evidence type="ECO:0000256" key="1">
    <source>
        <dbReference type="ARBA" id="ARBA00004776"/>
    </source>
</evidence>
<keyword evidence="4" id="KW-0808">Transferase</keyword>
<dbReference type="InterPro" id="IPR001173">
    <property type="entry name" value="Glyco_trans_2-like"/>
</dbReference>
<evidence type="ECO:0000256" key="4">
    <source>
        <dbReference type="ARBA" id="ARBA00022679"/>
    </source>
</evidence>
<comment type="caution">
    <text evidence="6">The sequence shown here is derived from an EMBL/GenBank/DDBJ whole genome shotgun (WGS) entry which is preliminary data.</text>
</comment>
<protein>
    <recommendedName>
        <fullName evidence="5">Glycosyltransferase 2-like domain-containing protein</fullName>
    </recommendedName>
</protein>